<dbReference type="RefSeq" id="WP_204665194.1">
    <property type="nucleotide sequence ID" value="NZ_JAFBDT010000029.1"/>
</dbReference>
<gene>
    <name evidence="1" type="ORF">JOC49_002328</name>
</gene>
<name>A0ABS2MTR6_9FIRM</name>
<evidence type="ECO:0008006" key="3">
    <source>
        <dbReference type="Google" id="ProtNLM"/>
    </source>
</evidence>
<dbReference type="EMBL" id="JAFBDT010000029">
    <property type="protein sequence ID" value="MBM7562767.1"/>
    <property type="molecule type" value="Genomic_DNA"/>
</dbReference>
<comment type="caution">
    <text evidence="1">The sequence shown here is derived from an EMBL/GenBank/DDBJ whole genome shotgun (WGS) entry which is preliminary data.</text>
</comment>
<protein>
    <recommendedName>
        <fullName evidence="3">HNH endonuclease</fullName>
    </recommendedName>
</protein>
<accession>A0ABS2MTR6</accession>
<keyword evidence="2" id="KW-1185">Reference proteome</keyword>
<proteinExistence type="predicted"/>
<sequence length="234" mass="27649">MKPKTKKCVHCLEENENVTWDHVFPQSWYPQDKEIHNKWKVPSCFNCNNKLSIIEKRLQKLFVASIGRDDTEMQGIYEKMIRSMDPTSAKNEKDYKSRLNERKRFINSITFVDKNIEGIFPNLSNFYLYPNQSKLPAVFIHEDDIIAFGTKIVRGIFYIKNNVYIEENYDVEVLVLEQEAYNELNNIFGNYTEVLEKPGIKIELYQAYDDISSIIKIRIWNKIFLVGTVLLKEN</sequence>
<dbReference type="Proteomes" id="UP000767854">
    <property type="component" value="Unassembled WGS sequence"/>
</dbReference>
<organism evidence="1 2">
    <name type="scientific">Fusibacter tunisiensis</name>
    <dbReference type="NCBI Taxonomy" id="1008308"/>
    <lineage>
        <taxon>Bacteria</taxon>
        <taxon>Bacillati</taxon>
        <taxon>Bacillota</taxon>
        <taxon>Clostridia</taxon>
        <taxon>Eubacteriales</taxon>
        <taxon>Eubacteriales Family XII. Incertae Sedis</taxon>
        <taxon>Fusibacter</taxon>
    </lineage>
</organism>
<evidence type="ECO:0000313" key="1">
    <source>
        <dbReference type="EMBL" id="MBM7562767.1"/>
    </source>
</evidence>
<evidence type="ECO:0000313" key="2">
    <source>
        <dbReference type="Proteomes" id="UP000767854"/>
    </source>
</evidence>
<dbReference type="Gene3D" id="1.10.30.50">
    <property type="match status" value="1"/>
</dbReference>
<reference evidence="1 2" key="1">
    <citation type="submission" date="2021-01" db="EMBL/GenBank/DDBJ databases">
        <title>Genomic Encyclopedia of Type Strains, Phase IV (KMG-IV): sequencing the most valuable type-strain genomes for metagenomic binning, comparative biology and taxonomic classification.</title>
        <authorList>
            <person name="Goeker M."/>
        </authorList>
    </citation>
    <scope>NUCLEOTIDE SEQUENCE [LARGE SCALE GENOMIC DNA]</scope>
    <source>
        <strain evidence="1 2">DSM 24436</strain>
    </source>
</reference>